<evidence type="ECO:0000256" key="1">
    <source>
        <dbReference type="ARBA" id="ARBA00005445"/>
    </source>
</evidence>
<evidence type="ECO:0000256" key="2">
    <source>
        <dbReference type="ARBA" id="ARBA00022729"/>
    </source>
</evidence>
<dbReference type="InterPro" id="IPR021884">
    <property type="entry name" value="Ice-bd_prot"/>
</dbReference>
<feature type="domain" description="BIG2" evidence="3">
    <location>
        <begin position="294"/>
        <end position="374"/>
    </location>
</feature>
<sequence>MLTFLWGCAADIAPPPVDVTGITVTGAGDAITVANGSTLQMSAAVLPSDATDMSVTWSIVAGTGTATISEAGLLTGTSTGTVTVKATANDDSAFVGELEVTVNAAVVPPIDVTTITVTGAGDAITVANGLTLQMSAAVLPADATDKSVVWSVVAGTGTATIGETGLLTGTAVGIVTVKATANDGSGIVGELAITVTTFAIDVTTITVTGAGDAITVANGLTLQMSAAVLPADATDKSVVWSVVAGTGTATISETGLLTGTAVGIVTVKATANDGSGIVGELAITVTDPIAPVIDVTTITVAGAGDAITVANGSTLQMSAAVLPSDATDKSVAWTVAAGTGTATISETGLLTATGMGTVTVQATANDGSDIVGTLGITITEKVISAKAITGLTAPVTGESPVIAITNTEEYTSSSVTWAKADTTVLAPEGTFEEDTVYIATITLVPVAGYTLTGVTENFFTVDEATATNDIDLGVVTAVFPATVAAPIVPLTRVDMGTADDFVILAKTGITTTGVTAITGDLGISPAERTSVTGFDEILSLDGTYATSALVLDGGKIYASDFTTPTPENLSAAILDMRTAYDAIVALPNPRPELIASGATLYPGLYKSIPAVDLSVNLTLDAEGNEDAIWVFQITGALNVAAEVEIVLANGAKAENIFWQVTGAVSLLANSKMKGIVLGEGVIALTAGASITGKLLGQTNVTLIANTVTDPLFVPIIE</sequence>
<dbReference type="Pfam" id="PF02368">
    <property type="entry name" value="Big_2"/>
    <property type="match status" value="4"/>
</dbReference>
<feature type="domain" description="BIG2" evidence="3">
    <location>
        <begin position="18"/>
        <end position="98"/>
    </location>
</feature>
<name>A0ABY4DDQ4_9SPIR</name>
<dbReference type="Gene3D" id="2.60.40.1080">
    <property type="match status" value="4"/>
</dbReference>
<dbReference type="SUPFAM" id="SSF49373">
    <property type="entry name" value="Invasin/intimin cell-adhesion fragments"/>
    <property type="match status" value="4"/>
</dbReference>
<keyword evidence="2" id="KW-0732">Signal</keyword>
<comment type="similarity">
    <text evidence="1">Belongs to the ice-binding protein family.</text>
</comment>
<accession>A0ABY4DDQ4</accession>
<feature type="domain" description="BIG2" evidence="3">
    <location>
        <begin position="201"/>
        <end position="281"/>
    </location>
</feature>
<dbReference type="RefSeq" id="WP_244773820.1">
    <property type="nucleotide sequence ID" value="NZ_CP094929.1"/>
</dbReference>
<organism evidence="4 5">
    <name type="scientific">Sphaerochaeta associata</name>
    <dbReference type="NCBI Taxonomy" id="1129264"/>
    <lineage>
        <taxon>Bacteria</taxon>
        <taxon>Pseudomonadati</taxon>
        <taxon>Spirochaetota</taxon>
        <taxon>Spirochaetia</taxon>
        <taxon>Spirochaetales</taxon>
        <taxon>Sphaerochaetaceae</taxon>
        <taxon>Sphaerochaeta</taxon>
    </lineage>
</organism>
<protein>
    <submittedName>
        <fullName evidence="4">Ice-binding family protein</fullName>
    </submittedName>
</protein>
<evidence type="ECO:0000259" key="3">
    <source>
        <dbReference type="SMART" id="SM00635"/>
    </source>
</evidence>
<evidence type="ECO:0000313" key="5">
    <source>
        <dbReference type="Proteomes" id="UP000829708"/>
    </source>
</evidence>
<dbReference type="EMBL" id="CP094929">
    <property type="protein sequence ID" value="UOM51952.1"/>
    <property type="molecule type" value="Genomic_DNA"/>
</dbReference>
<dbReference type="SMART" id="SM00635">
    <property type="entry name" value="BID_2"/>
    <property type="match status" value="4"/>
</dbReference>
<feature type="domain" description="BIG2" evidence="3">
    <location>
        <begin position="111"/>
        <end position="191"/>
    </location>
</feature>
<dbReference type="Pfam" id="PF11999">
    <property type="entry name" value="Ice_binding"/>
    <property type="match status" value="1"/>
</dbReference>
<dbReference type="InterPro" id="IPR008964">
    <property type="entry name" value="Invasin/intimin_cell_adhesion"/>
</dbReference>
<keyword evidence="5" id="KW-1185">Reference proteome</keyword>
<dbReference type="InterPro" id="IPR003343">
    <property type="entry name" value="Big_2"/>
</dbReference>
<evidence type="ECO:0000313" key="4">
    <source>
        <dbReference type="EMBL" id="UOM51952.1"/>
    </source>
</evidence>
<dbReference type="Proteomes" id="UP000829708">
    <property type="component" value="Chromosome"/>
</dbReference>
<proteinExistence type="inferred from homology"/>
<gene>
    <name evidence="4" type="ORF">MUG09_04070</name>
</gene>
<reference evidence="5" key="1">
    <citation type="journal article" date="2024" name="J Bioinform Genom">
        <title>Complete genome sequence of the type strain bacterium Sphaerochaeta associata GLS2t (VKM B-2742)t.</title>
        <authorList>
            <person name="Troshina O.Y."/>
            <person name="Tepeeva A.N."/>
            <person name="Arzamasceva V.O."/>
            <person name="Whitman W.B."/>
            <person name="Varghese N."/>
            <person name="Shapiro N."/>
            <person name="Woyke T."/>
            <person name="Kripides N.C."/>
            <person name="Vasilenko O.V."/>
        </authorList>
    </citation>
    <scope>NUCLEOTIDE SEQUENCE [LARGE SCALE GENOMIC DNA]</scope>
    <source>
        <strain evidence="5">GLS2T</strain>
    </source>
</reference>